<dbReference type="Pfam" id="PF05970">
    <property type="entry name" value="PIF1"/>
    <property type="match status" value="1"/>
</dbReference>
<reference evidence="5" key="3">
    <citation type="submission" date="2018-07" db="EMBL/GenBank/DDBJ databases">
        <title>WGS assembly of Glycine max.</title>
        <authorList>
            <person name="Schmutz J."/>
            <person name="Cannon S."/>
            <person name="Schlueter J."/>
            <person name="Ma J."/>
            <person name="Mitros T."/>
            <person name="Nelson W."/>
            <person name="Hyten D."/>
            <person name="Song Q."/>
            <person name="Thelen J."/>
            <person name="Cheng J."/>
            <person name="Xu D."/>
            <person name="Hellsten U."/>
            <person name="May G."/>
            <person name="Yu Y."/>
            <person name="Sakurai T."/>
            <person name="Umezawa T."/>
            <person name="Bhattacharyya M."/>
            <person name="Sandhu D."/>
            <person name="Valliyodan B."/>
            <person name="Lindquist E."/>
            <person name="Peto M."/>
            <person name="Grant D."/>
            <person name="Shu S."/>
            <person name="Goodstein D."/>
            <person name="Barry K."/>
            <person name="Futrell-Griggs M."/>
            <person name="Abernathy B."/>
            <person name="Du J."/>
            <person name="Tian Z."/>
            <person name="Zhu L."/>
            <person name="Gill N."/>
            <person name="Joshi T."/>
            <person name="Libault M."/>
            <person name="Sethuraman A."/>
            <person name="Zhang X."/>
            <person name="Shinozaki K."/>
            <person name="Nguyen H."/>
            <person name="Wing R."/>
            <person name="Cregan P."/>
            <person name="Specht J."/>
            <person name="Grimwood J."/>
            <person name="Rokhsar D."/>
            <person name="Stacey G."/>
            <person name="Shoemaker R."/>
            <person name="Jackson S."/>
        </authorList>
    </citation>
    <scope>NUCLEOTIDE SEQUENCE</scope>
    <source>
        <tissue evidence="5">Callus</tissue>
    </source>
</reference>
<feature type="non-terminal residue" evidence="5">
    <location>
        <position position="1"/>
    </location>
</feature>
<reference evidence="6" key="2">
    <citation type="submission" date="2018-02" db="UniProtKB">
        <authorList>
            <consortium name="EnsemblPlants"/>
        </authorList>
    </citation>
    <scope>IDENTIFICATION</scope>
    <source>
        <strain evidence="6">Williams 82</strain>
    </source>
</reference>
<dbReference type="Pfam" id="PF21530">
    <property type="entry name" value="Pif1_2B_dom"/>
    <property type="match status" value="1"/>
</dbReference>
<keyword evidence="1" id="KW-0547">Nucleotide-binding</keyword>
<protein>
    <recommendedName>
        <fullName evidence="1">ATP-dependent DNA helicase</fullName>
        <ecNumber evidence="1">5.6.2.3</ecNumber>
    </recommendedName>
</protein>
<feature type="domain" description="Helitron helicase-like" evidence="3">
    <location>
        <begin position="199"/>
        <end position="381"/>
    </location>
</feature>
<dbReference type="PANTHER" id="PTHR10492:SF78">
    <property type="entry name" value="ATP-DEPENDENT DNA HELICASE"/>
    <property type="match status" value="1"/>
</dbReference>
<dbReference type="Gramene" id="KRH48869">
    <property type="protein sequence ID" value="KRH48869"/>
    <property type="gene ID" value="GLYMA_07G118400"/>
</dbReference>
<dbReference type="InterPro" id="IPR049163">
    <property type="entry name" value="Pif1-like_2B_dom"/>
</dbReference>
<comment type="similarity">
    <text evidence="1">Belongs to the helicase family.</text>
</comment>
<keyword evidence="1" id="KW-0227">DNA damage</keyword>
<dbReference type="AlphaFoldDB" id="A0A0R0J948"/>
<evidence type="ECO:0000313" key="7">
    <source>
        <dbReference type="Proteomes" id="UP000008827"/>
    </source>
</evidence>
<dbReference type="InParanoid" id="A0A0R0J948"/>
<name>A0A0R0J948_SOYBN</name>
<dbReference type="Proteomes" id="UP000008827">
    <property type="component" value="Chromosome 7"/>
</dbReference>
<dbReference type="Pfam" id="PF14214">
    <property type="entry name" value="Helitron_like_N"/>
    <property type="match status" value="1"/>
</dbReference>
<comment type="catalytic activity">
    <reaction evidence="1">
        <text>ATP + H2O = ADP + phosphate + H(+)</text>
        <dbReference type="Rhea" id="RHEA:13065"/>
        <dbReference type="ChEBI" id="CHEBI:15377"/>
        <dbReference type="ChEBI" id="CHEBI:15378"/>
        <dbReference type="ChEBI" id="CHEBI:30616"/>
        <dbReference type="ChEBI" id="CHEBI:43474"/>
        <dbReference type="ChEBI" id="CHEBI:456216"/>
        <dbReference type="EC" id="5.6.2.3"/>
    </reaction>
</comment>
<dbReference type="GO" id="GO:0043139">
    <property type="term" value="F:5'-3' DNA helicase activity"/>
    <property type="evidence" value="ECO:0007669"/>
    <property type="project" value="UniProtKB-EC"/>
</dbReference>
<dbReference type="PANTHER" id="PTHR10492">
    <property type="match status" value="1"/>
</dbReference>
<dbReference type="EC" id="5.6.2.3" evidence="1"/>
<keyword evidence="7" id="KW-1185">Reference proteome</keyword>
<evidence type="ECO:0000313" key="5">
    <source>
        <dbReference type="EMBL" id="KRH48869.1"/>
    </source>
</evidence>
<dbReference type="GO" id="GO:0006310">
    <property type="term" value="P:DNA recombination"/>
    <property type="evidence" value="ECO:0007669"/>
    <property type="project" value="UniProtKB-KW"/>
</dbReference>
<dbReference type="CDD" id="cd18809">
    <property type="entry name" value="SF1_C_RecD"/>
    <property type="match status" value="1"/>
</dbReference>
<dbReference type="SUPFAM" id="SSF52540">
    <property type="entry name" value="P-loop containing nucleoside triphosphate hydrolases"/>
    <property type="match status" value="2"/>
</dbReference>
<gene>
    <name evidence="5" type="ORF">GLYMA_07G118400</name>
</gene>
<reference evidence="5 6" key="1">
    <citation type="journal article" date="2010" name="Nature">
        <title>Genome sequence of the palaeopolyploid soybean.</title>
        <authorList>
            <person name="Schmutz J."/>
            <person name="Cannon S.B."/>
            <person name="Schlueter J."/>
            <person name="Ma J."/>
            <person name="Mitros T."/>
            <person name="Nelson W."/>
            <person name="Hyten D.L."/>
            <person name="Song Q."/>
            <person name="Thelen J.J."/>
            <person name="Cheng J."/>
            <person name="Xu D."/>
            <person name="Hellsten U."/>
            <person name="May G.D."/>
            <person name="Yu Y."/>
            <person name="Sakurai T."/>
            <person name="Umezawa T."/>
            <person name="Bhattacharyya M.K."/>
            <person name="Sandhu D."/>
            <person name="Valliyodan B."/>
            <person name="Lindquist E."/>
            <person name="Peto M."/>
            <person name="Grant D."/>
            <person name="Shu S."/>
            <person name="Goodstein D."/>
            <person name="Barry K."/>
            <person name="Futrell-Griggs M."/>
            <person name="Abernathy B."/>
            <person name="Du J."/>
            <person name="Tian Z."/>
            <person name="Zhu L."/>
            <person name="Gill N."/>
            <person name="Joshi T."/>
            <person name="Libault M."/>
            <person name="Sethuraman A."/>
            <person name="Zhang X.-C."/>
            <person name="Shinozaki K."/>
            <person name="Nguyen H.T."/>
            <person name="Wing R.A."/>
            <person name="Cregan P."/>
            <person name="Specht J."/>
            <person name="Grimwood J."/>
            <person name="Rokhsar D."/>
            <person name="Stacey G."/>
            <person name="Shoemaker R.C."/>
            <person name="Jackson S.A."/>
        </authorList>
    </citation>
    <scope>NUCLEOTIDE SEQUENCE</scope>
    <source>
        <strain evidence="6">cv. Williams 82</strain>
        <tissue evidence="5">Callus</tissue>
    </source>
</reference>
<dbReference type="GO" id="GO:0000723">
    <property type="term" value="P:telomere maintenance"/>
    <property type="evidence" value="ECO:0007669"/>
    <property type="project" value="InterPro"/>
</dbReference>
<dbReference type="Gene3D" id="3.40.50.300">
    <property type="entry name" value="P-loop containing nucleotide triphosphate hydrolases"/>
    <property type="match status" value="1"/>
</dbReference>
<dbReference type="GO" id="GO:0016787">
    <property type="term" value="F:hydrolase activity"/>
    <property type="evidence" value="ECO:0007669"/>
    <property type="project" value="UniProtKB-KW"/>
</dbReference>
<evidence type="ECO:0000259" key="2">
    <source>
        <dbReference type="Pfam" id="PF05970"/>
    </source>
</evidence>
<keyword evidence="1" id="KW-0234">DNA repair</keyword>
<organism evidence="5">
    <name type="scientific">Glycine max</name>
    <name type="common">Soybean</name>
    <name type="synonym">Glycine hispida</name>
    <dbReference type="NCBI Taxonomy" id="3847"/>
    <lineage>
        <taxon>Eukaryota</taxon>
        <taxon>Viridiplantae</taxon>
        <taxon>Streptophyta</taxon>
        <taxon>Embryophyta</taxon>
        <taxon>Tracheophyta</taxon>
        <taxon>Spermatophyta</taxon>
        <taxon>Magnoliopsida</taxon>
        <taxon>eudicotyledons</taxon>
        <taxon>Gunneridae</taxon>
        <taxon>Pentapetalae</taxon>
        <taxon>rosids</taxon>
        <taxon>fabids</taxon>
        <taxon>Fabales</taxon>
        <taxon>Fabaceae</taxon>
        <taxon>Papilionoideae</taxon>
        <taxon>50 kb inversion clade</taxon>
        <taxon>NPAAA clade</taxon>
        <taxon>indigoferoid/millettioid clade</taxon>
        <taxon>Phaseoleae</taxon>
        <taxon>Glycine</taxon>
        <taxon>Glycine subgen. Soja</taxon>
    </lineage>
</organism>
<proteinExistence type="inferred from homology"/>
<keyword evidence="1" id="KW-0347">Helicase</keyword>
<dbReference type="GO" id="GO:0005524">
    <property type="term" value="F:ATP binding"/>
    <property type="evidence" value="ECO:0007669"/>
    <property type="project" value="UniProtKB-KW"/>
</dbReference>
<sequence length="1266" mass="146581">YSDLGDQLMQGSHCNENMWYDERVSKDKRTTNPRFSLCCGNGKVELPLLQNPPKYLYQLLYDHGTSDSKNYQHNIRTYNMMFVFTSAGSMLPMPGKEPKFAQLYIFDTENEVQNRINAISPHNQIQEHIVSQLSEMLDEFNVHAKTFRMVRDRLRDVQVDNIKLKLIANCEKDGRTYNVPTVPEVAALIEKKSFTMREWFCYRLQCRSNESETLLNSRRLFQQFVVEGYTMVESERLSYIRNNPKKLRVDKFCSLQQSLDDGSRKGLNKGKRVILPLTFIGSPRYMIQLYFDGMAICSHVGFPNLFITLTCNPNWPEIHRLLNPLNLKAADRPDIISRVFKLKYEQMLMDLTKKHMLGKVTACKLILKFQKRGLPHVHLLLFLHPDNKYPSSDEIDQIISAKIPSQQDDPELYLLVKNHMVHGPCGTLNPGSPCMKGGKCSCFYPKMFQPHTVLDSDGFPIYRRRNNGNAIKKNGVIIDNRYIVPYNPRLLRKYQAHINIEWCNQSTSIKYLFKYINKGYDRVTAVLIHEDNDQTENGGTHNDEIKEYLDCRYICPCESTWRIFGFPIHGRKPVVERLHFYLRGQHSVLYEDHDDINDVLSKPSISDSKFISWMNTNQNFVEGRNLTYAKFVFKFVYNQKKRCWHLRKKGYTIGRLLWVPPITWELFYLRMMLTVCKGATPFEDLRTVDNVQYFTYKEACFAMGFLQDDKEFIEAIKEAKDWGSTHYIRKLFVLLLLTATMSKPEQVWDQTWHWMANDIVYNYKKSSTTPAYLDNSLILAKLNYNNEERRSEFEHLFSHMTDEQASIYNQIVEAVNKDEGGMFFLYGYGGTGKTYIWKTLASSLRADNKIVIIVASSGIAFLLLPRGRTAYSKFKIPFPVFEDSTCNIHQGTQLAELLNQTSLIIWDEAPMTHKLCFEALDHSLRDIIKHNSKDNKIFGVKVMVFGGDFRQILPVIPRGSRSDIILRLTKNMCLQNNMQATYQEETAAFAQWIIDIGDGIIGDENDGYATIEISQELLITKYNDPIHSIISSTFPDLSHHHNDPEYFQTRAILASTNETVQQVNDYMLTMIPGEQMEYLSSDSVDKSETIESCHFRSLTTEFLNSLTTSGLPNHCLKLKIGTPIMLLRNLDQTQKLCNSTRLIITRLAKHVIAADIISGTNIGDHVYIPRMSMSPSQSPWPFKLLRRQFPIMLPYAMTINKSQEQLLSSVGLYLPKPVFSHGQLYVALSRVKSKKGLRILIHDQNKKKKTSTTNMVFKEVFTNIRR</sequence>
<comment type="cofactor">
    <cofactor evidence="1">
        <name>Mg(2+)</name>
        <dbReference type="ChEBI" id="CHEBI:18420"/>
    </cofactor>
</comment>
<evidence type="ECO:0000259" key="4">
    <source>
        <dbReference type="Pfam" id="PF21530"/>
    </source>
</evidence>
<dbReference type="EnsemblPlants" id="KRH48869">
    <property type="protein sequence ID" value="KRH48869"/>
    <property type="gene ID" value="GLYMA_07G118400"/>
</dbReference>
<evidence type="ECO:0000256" key="1">
    <source>
        <dbReference type="RuleBase" id="RU363044"/>
    </source>
</evidence>
<dbReference type="GO" id="GO:0006281">
    <property type="term" value="P:DNA repair"/>
    <property type="evidence" value="ECO:0007669"/>
    <property type="project" value="UniProtKB-KW"/>
</dbReference>
<accession>A0A0R0J948</accession>
<dbReference type="InterPro" id="IPR010285">
    <property type="entry name" value="DNA_helicase_pif1-like_DEAD"/>
</dbReference>
<dbReference type="InterPro" id="IPR025476">
    <property type="entry name" value="Helitron_helicase-like"/>
</dbReference>
<evidence type="ECO:0000259" key="3">
    <source>
        <dbReference type="Pfam" id="PF14214"/>
    </source>
</evidence>
<feature type="domain" description="DNA helicase Pif1-like 2B" evidence="4">
    <location>
        <begin position="1101"/>
        <end position="1147"/>
    </location>
</feature>
<dbReference type="EMBL" id="CM000840">
    <property type="protein sequence ID" value="KRH48869.1"/>
    <property type="molecule type" value="Genomic_DNA"/>
</dbReference>
<dbReference type="InterPro" id="IPR027417">
    <property type="entry name" value="P-loop_NTPase"/>
</dbReference>
<evidence type="ECO:0000313" key="6">
    <source>
        <dbReference type="EnsemblPlants" id="KRH48869"/>
    </source>
</evidence>
<keyword evidence="1" id="KW-0233">DNA recombination</keyword>
<keyword evidence="1" id="KW-0378">Hydrolase</keyword>
<feature type="domain" description="DNA helicase Pif1-like DEAD-box helicase" evidence="2">
    <location>
        <begin position="800"/>
        <end position="1006"/>
    </location>
</feature>
<keyword evidence="1" id="KW-0067">ATP-binding</keyword>